<name>A0A9N9JTR7_9GLOM</name>
<gene>
    <name evidence="1" type="ORF">DERYTH_LOCUS22570</name>
</gene>
<keyword evidence="2" id="KW-1185">Reference proteome</keyword>
<dbReference type="Proteomes" id="UP000789405">
    <property type="component" value="Unassembled WGS sequence"/>
</dbReference>
<sequence length="203" mass="24432">RFIGTLPSALFAYRTIKHNTTQHEPFYLTYGQEVILPVEFQVETHVFQEKGKDEQETLLRRIYQLIGKLQEDQDSTKIASIYQGLSKTYYKCWPTRHSRSFWLFLERSICKKIKHFENEDKTIYRSLEWCYQLEVGSRKGPEVFRVAKRTFELYNAQEIWNLYQAEKINYRVLARMYDSDFEMLKQEAYRAYLEEASNSTILN</sequence>
<evidence type="ECO:0000313" key="1">
    <source>
        <dbReference type="EMBL" id="CAG8796859.1"/>
    </source>
</evidence>
<reference evidence="1" key="1">
    <citation type="submission" date="2021-06" db="EMBL/GenBank/DDBJ databases">
        <authorList>
            <person name="Kallberg Y."/>
            <person name="Tangrot J."/>
            <person name="Rosling A."/>
        </authorList>
    </citation>
    <scope>NUCLEOTIDE SEQUENCE</scope>
    <source>
        <strain evidence="1">MA453B</strain>
    </source>
</reference>
<feature type="non-terminal residue" evidence="1">
    <location>
        <position position="1"/>
    </location>
</feature>
<protein>
    <submittedName>
        <fullName evidence="1">27738_t:CDS:1</fullName>
    </submittedName>
</protein>
<evidence type="ECO:0000313" key="2">
    <source>
        <dbReference type="Proteomes" id="UP000789405"/>
    </source>
</evidence>
<feature type="non-terminal residue" evidence="1">
    <location>
        <position position="203"/>
    </location>
</feature>
<dbReference type="OrthoDB" id="2492567at2759"/>
<dbReference type="EMBL" id="CAJVPY010031657">
    <property type="protein sequence ID" value="CAG8796859.1"/>
    <property type="molecule type" value="Genomic_DNA"/>
</dbReference>
<proteinExistence type="predicted"/>
<accession>A0A9N9JTR7</accession>
<dbReference type="AlphaFoldDB" id="A0A9N9JTR7"/>
<comment type="caution">
    <text evidence="1">The sequence shown here is derived from an EMBL/GenBank/DDBJ whole genome shotgun (WGS) entry which is preliminary data.</text>
</comment>
<organism evidence="1 2">
    <name type="scientific">Dentiscutata erythropus</name>
    <dbReference type="NCBI Taxonomy" id="1348616"/>
    <lineage>
        <taxon>Eukaryota</taxon>
        <taxon>Fungi</taxon>
        <taxon>Fungi incertae sedis</taxon>
        <taxon>Mucoromycota</taxon>
        <taxon>Glomeromycotina</taxon>
        <taxon>Glomeromycetes</taxon>
        <taxon>Diversisporales</taxon>
        <taxon>Gigasporaceae</taxon>
        <taxon>Dentiscutata</taxon>
    </lineage>
</organism>